<keyword evidence="13" id="KW-0445">Lipid transport</keyword>
<comment type="similarity">
    <text evidence="4">Belongs to the ATP-dependent AMP-binding enzyme family.</text>
</comment>
<evidence type="ECO:0000256" key="2">
    <source>
        <dbReference type="ARBA" id="ARBA00004585"/>
    </source>
</evidence>
<evidence type="ECO:0000256" key="5">
    <source>
        <dbReference type="ARBA" id="ARBA00022448"/>
    </source>
</evidence>
<dbReference type="InterPro" id="IPR045851">
    <property type="entry name" value="AMP-bd_C_sf"/>
</dbReference>
<comment type="caution">
    <text evidence="22">The sequence shown here is derived from an EMBL/GenBank/DDBJ whole genome shotgun (WGS) entry which is preliminary data.</text>
</comment>
<comment type="catalytic activity">
    <reaction evidence="16">
        <text>a very long-chain fatty acid + ATP + CoA = a very long-chain fatty acyl-CoA + AMP + diphosphate</text>
        <dbReference type="Rhea" id="RHEA:54536"/>
        <dbReference type="ChEBI" id="CHEBI:30616"/>
        <dbReference type="ChEBI" id="CHEBI:33019"/>
        <dbReference type="ChEBI" id="CHEBI:57287"/>
        <dbReference type="ChEBI" id="CHEBI:58950"/>
        <dbReference type="ChEBI" id="CHEBI:138261"/>
        <dbReference type="ChEBI" id="CHEBI:456215"/>
    </reaction>
</comment>
<keyword evidence="12" id="KW-1133">Transmembrane helix</keyword>
<dbReference type="GO" id="GO:0005324">
    <property type="term" value="F:long-chain fatty acid transmembrane transporter activity"/>
    <property type="evidence" value="ECO:0007669"/>
    <property type="project" value="TreeGrafter"/>
</dbReference>
<evidence type="ECO:0000256" key="11">
    <source>
        <dbReference type="ARBA" id="ARBA00022840"/>
    </source>
</evidence>
<keyword evidence="7" id="KW-0436">Ligase</keyword>
<dbReference type="EMBL" id="JAPDRK010000002">
    <property type="protein sequence ID" value="KAJ9615695.1"/>
    <property type="molecule type" value="Genomic_DNA"/>
</dbReference>
<protein>
    <recommendedName>
        <fullName evidence="18">Very long-chain fatty acid transport protein</fullName>
    </recommendedName>
    <alternativeName>
        <fullName evidence="19">Very-long-chain acyl-CoA synthetase</fullName>
    </alternativeName>
</protein>
<dbReference type="InterPro" id="IPR025110">
    <property type="entry name" value="AMP-bd_C"/>
</dbReference>
<keyword evidence="8" id="KW-0551">Lipid droplet</keyword>
<dbReference type="PROSITE" id="PS00455">
    <property type="entry name" value="AMP_BINDING"/>
    <property type="match status" value="1"/>
</dbReference>
<dbReference type="PANTHER" id="PTHR43107">
    <property type="entry name" value="LONG-CHAIN FATTY ACID TRANSPORT PROTEIN"/>
    <property type="match status" value="1"/>
</dbReference>
<evidence type="ECO:0000256" key="12">
    <source>
        <dbReference type="ARBA" id="ARBA00022989"/>
    </source>
</evidence>
<evidence type="ECO:0000259" key="21">
    <source>
        <dbReference type="Pfam" id="PF13193"/>
    </source>
</evidence>
<evidence type="ECO:0000313" key="22">
    <source>
        <dbReference type="EMBL" id="KAJ9615695.1"/>
    </source>
</evidence>
<dbReference type="FunFam" id="3.40.50.12780:FF:000019">
    <property type="entry name" value="Long-chain fatty acid transporter"/>
    <property type="match status" value="1"/>
</dbReference>
<dbReference type="InterPro" id="IPR020845">
    <property type="entry name" value="AMP-binding_CS"/>
</dbReference>
<comment type="subcellular location">
    <subcellularLocation>
        <location evidence="3">Cell membrane</location>
        <topology evidence="3">Multi-pass membrane protein</topology>
    </subcellularLocation>
    <subcellularLocation>
        <location evidence="1">Lipid droplet</location>
    </subcellularLocation>
    <subcellularLocation>
        <location evidence="2">Peroxisome membrane</location>
        <topology evidence="2">Multi-pass membrane protein</topology>
    </subcellularLocation>
</comment>
<keyword evidence="5" id="KW-0813">Transport</keyword>
<keyword evidence="11" id="KW-0067">ATP-binding</keyword>
<dbReference type="GO" id="GO:0005811">
    <property type="term" value="C:lipid droplet"/>
    <property type="evidence" value="ECO:0007669"/>
    <property type="project" value="UniProtKB-SubCell"/>
</dbReference>
<dbReference type="InterPro" id="IPR042099">
    <property type="entry name" value="ANL_N_sf"/>
</dbReference>
<keyword evidence="14" id="KW-0472">Membrane</keyword>
<evidence type="ECO:0000256" key="17">
    <source>
        <dbReference type="ARBA" id="ARBA00060276"/>
    </source>
</evidence>
<organism evidence="22 23">
    <name type="scientific">Cladophialophora chaetospira</name>
    <dbReference type="NCBI Taxonomy" id="386627"/>
    <lineage>
        <taxon>Eukaryota</taxon>
        <taxon>Fungi</taxon>
        <taxon>Dikarya</taxon>
        <taxon>Ascomycota</taxon>
        <taxon>Pezizomycotina</taxon>
        <taxon>Eurotiomycetes</taxon>
        <taxon>Chaetothyriomycetidae</taxon>
        <taxon>Chaetothyriales</taxon>
        <taxon>Herpotrichiellaceae</taxon>
        <taxon>Cladophialophora</taxon>
    </lineage>
</organism>
<dbReference type="GO" id="GO:0044539">
    <property type="term" value="P:long-chain fatty acid import into cell"/>
    <property type="evidence" value="ECO:0007669"/>
    <property type="project" value="TreeGrafter"/>
</dbReference>
<comment type="function">
    <text evidence="17">Acyl-CoA synthetase required for both the import of long chain fatty acids (LCFAs) (C14-C18) and the activation very long chain fatty acids (VLCFAs) (C20-C26) by esterification of the fatty acids into metabolically active CoA-thioesters for subsequent degradation or incorporation into phospholipids. The transport and fatty acyl-CoA synthetase activities are genetically separable and are thus independent activities. Esterifies VLCFAs in the peroxisome matrix. The VLCFAs are actively transported into peroxisomes by a PXA1-PXA2 heterodimeric transporter in the peroxisomal membrane.</text>
</comment>
<evidence type="ECO:0000256" key="13">
    <source>
        <dbReference type="ARBA" id="ARBA00023055"/>
    </source>
</evidence>
<evidence type="ECO:0000256" key="15">
    <source>
        <dbReference type="ARBA" id="ARBA00023140"/>
    </source>
</evidence>
<dbReference type="Proteomes" id="UP001172673">
    <property type="component" value="Unassembled WGS sequence"/>
</dbReference>
<evidence type="ECO:0000256" key="14">
    <source>
        <dbReference type="ARBA" id="ARBA00023136"/>
    </source>
</evidence>
<evidence type="ECO:0000256" key="10">
    <source>
        <dbReference type="ARBA" id="ARBA00022741"/>
    </source>
</evidence>
<evidence type="ECO:0000313" key="23">
    <source>
        <dbReference type="Proteomes" id="UP001172673"/>
    </source>
</evidence>
<dbReference type="AlphaFoldDB" id="A0AA38XMD5"/>
<dbReference type="InterPro" id="IPR000873">
    <property type="entry name" value="AMP-dep_synth/lig_dom"/>
</dbReference>
<keyword evidence="9" id="KW-0812">Transmembrane</keyword>
<dbReference type="GO" id="GO:0004467">
    <property type="term" value="F:long-chain fatty acid-CoA ligase activity"/>
    <property type="evidence" value="ECO:0007669"/>
    <property type="project" value="TreeGrafter"/>
</dbReference>
<keyword evidence="6" id="KW-1003">Cell membrane</keyword>
<dbReference type="FunFam" id="3.30.300.30:FF:000002">
    <property type="entry name" value="Long-chain fatty acid transport protein 1"/>
    <property type="match status" value="1"/>
</dbReference>
<proteinExistence type="inferred from homology"/>
<evidence type="ECO:0000256" key="19">
    <source>
        <dbReference type="ARBA" id="ARBA00078285"/>
    </source>
</evidence>
<dbReference type="Gene3D" id="3.40.50.12780">
    <property type="entry name" value="N-terminal domain of ligase-like"/>
    <property type="match status" value="1"/>
</dbReference>
<keyword evidence="23" id="KW-1185">Reference proteome</keyword>
<accession>A0AA38XMD5</accession>
<keyword evidence="10" id="KW-0547">Nucleotide-binding</keyword>
<dbReference type="PANTHER" id="PTHR43107:SF6">
    <property type="entry name" value="ACYL-COA SYNTHETASE FAMILY PROTEIN (CEFD1), PUTATIVE (AFU_ORTHOLOGUE AFUA_6G03630)-RELATED"/>
    <property type="match status" value="1"/>
</dbReference>
<evidence type="ECO:0000259" key="20">
    <source>
        <dbReference type="Pfam" id="PF00501"/>
    </source>
</evidence>
<evidence type="ECO:0000256" key="7">
    <source>
        <dbReference type="ARBA" id="ARBA00022598"/>
    </source>
</evidence>
<evidence type="ECO:0000256" key="8">
    <source>
        <dbReference type="ARBA" id="ARBA00022677"/>
    </source>
</evidence>
<keyword evidence="15" id="KW-0576">Peroxisome</keyword>
<dbReference type="GO" id="GO:0005524">
    <property type="term" value="F:ATP binding"/>
    <property type="evidence" value="ECO:0007669"/>
    <property type="project" value="UniProtKB-KW"/>
</dbReference>
<evidence type="ECO:0000256" key="9">
    <source>
        <dbReference type="ARBA" id="ARBA00022692"/>
    </source>
</evidence>
<name>A0AA38XMD5_9EURO</name>
<sequence length="620" mass="69473">MISGAIAAFTAATATAAYLDAKLHIKKDLATMRRKRWADRMYTEASKGKKLSLWYFFEAQVLKDSEKECIWSRTGCYTRSQVYQQSCKFANWFLSQGVVPGQWVAVYLQNCPEFMFIWLALWAIGCAPALLNYNLAEESLLHALKLSGSSLLLVDPELASRITAVGDSITGDLGMKVFLLNEKLKSEISALRPDRPDDSYRENIRGEDNQALIYTSGTSGKPKGVPHIVHHGYLYALLGTQGFEVGSNHRWYQCMPLYHGTGGMVAIVCLMDGTPLCIGKGFSVSRFWDEIRASRSTCFTYVGETVRYLLAAPASASDKDHGVTTMFGNGLRPDVWTKFCDRFGVATVVEFFGSSEGVFALRNCSKGDYTAGCVGHHGWLMRQMMRNIYVPVAIDPNSGELLRSSSTNFAKRQPYEMGGEILVRVASENAFPGYWQDHAATSKKYARDVFDKGDLWYRTGDALRRTEDGRWFFLDRLGDTYRWKSENVSTAEVSEVLGRYPGITEAIVYGVSLPNHEGKAGCAAISIVPTMRSNFDFIDLYRYAQKKLPKYAVPVFLRLSARMSHTHNNKQNKGPLKDEGVDPGKVNRDDKILWFNGSSLGYVPFSPEDWNRVNLAQVKL</sequence>
<feature type="domain" description="AMP-binding enzyme C-terminal" evidence="21">
    <location>
        <begin position="492"/>
        <end position="570"/>
    </location>
</feature>
<evidence type="ECO:0000256" key="16">
    <source>
        <dbReference type="ARBA" id="ARBA00051585"/>
    </source>
</evidence>
<dbReference type="Pfam" id="PF13193">
    <property type="entry name" value="AMP-binding_C"/>
    <property type="match status" value="1"/>
</dbReference>
<dbReference type="GO" id="GO:0005778">
    <property type="term" value="C:peroxisomal membrane"/>
    <property type="evidence" value="ECO:0007669"/>
    <property type="project" value="UniProtKB-SubCell"/>
</dbReference>
<evidence type="ECO:0000256" key="3">
    <source>
        <dbReference type="ARBA" id="ARBA00004651"/>
    </source>
</evidence>
<dbReference type="SUPFAM" id="SSF56801">
    <property type="entry name" value="Acetyl-CoA synthetase-like"/>
    <property type="match status" value="1"/>
</dbReference>
<gene>
    <name evidence="22" type="ORF">H2200_001771</name>
</gene>
<evidence type="ECO:0000256" key="6">
    <source>
        <dbReference type="ARBA" id="ARBA00022475"/>
    </source>
</evidence>
<dbReference type="GO" id="GO:0009898">
    <property type="term" value="C:cytoplasmic side of plasma membrane"/>
    <property type="evidence" value="ECO:0007669"/>
    <property type="project" value="TreeGrafter"/>
</dbReference>
<feature type="domain" description="AMP-dependent synthetase/ligase" evidence="20">
    <location>
        <begin position="57"/>
        <end position="435"/>
    </location>
</feature>
<reference evidence="22" key="1">
    <citation type="submission" date="2022-10" db="EMBL/GenBank/DDBJ databases">
        <title>Culturing micro-colonial fungi from biological soil crusts in the Mojave desert and describing Neophaeococcomyces mojavensis, and introducing the new genera and species Taxawa tesnikishii.</title>
        <authorList>
            <person name="Kurbessoian T."/>
            <person name="Stajich J.E."/>
        </authorList>
    </citation>
    <scope>NUCLEOTIDE SEQUENCE</scope>
    <source>
        <strain evidence="22">TK_41</strain>
    </source>
</reference>
<dbReference type="Pfam" id="PF00501">
    <property type="entry name" value="AMP-binding"/>
    <property type="match status" value="1"/>
</dbReference>
<evidence type="ECO:0000256" key="4">
    <source>
        <dbReference type="ARBA" id="ARBA00006432"/>
    </source>
</evidence>
<evidence type="ECO:0000256" key="18">
    <source>
        <dbReference type="ARBA" id="ARBA00068795"/>
    </source>
</evidence>
<evidence type="ECO:0000256" key="1">
    <source>
        <dbReference type="ARBA" id="ARBA00004502"/>
    </source>
</evidence>
<dbReference type="Gene3D" id="3.30.300.30">
    <property type="match status" value="1"/>
</dbReference>